<dbReference type="GO" id="GO:0043565">
    <property type="term" value="F:sequence-specific DNA binding"/>
    <property type="evidence" value="ECO:0007669"/>
    <property type="project" value="TreeGrafter"/>
</dbReference>
<reference evidence="7" key="1">
    <citation type="submission" date="2015-05" db="EMBL/GenBank/DDBJ databases">
        <authorList>
            <person name="Rodrigo-Torres Lidia"/>
            <person name="Arahal R.David."/>
        </authorList>
    </citation>
    <scope>NUCLEOTIDE SEQUENCE [LARGE SCALE GENOMIC DNA]</scope>
    <source>
        <strain evidence="7">CECT 7321</strain>
    </source>
</reference>
<gene>
    <name evidence="6" type="primary">gcvA_3</name>
    <name evidence="6" type="ORF">NIT7321_00799</name>
</gene>
<dbReference type="PRINTS" id="PR00039">
    <property type="entry name" value="HTHLYSR"/>
</dbReference>
<dbReference type="PANTHER" id="PTHR30537">
    <property type="entry name" value="HTH-TYPE TRANSCRIPTIONAL REGULATOR"/>
    <property type="match status" value="1"/>
</dbReference>
<dbReference type="PROSITE" id="PS50931">
    <property type="entry name" value="HTH_LYSR"/>
    <property type="match status" value="1"/>
</dbReference>
<dbReference type="STRING" id="481446.NIT7645_03694"/>
<dbReference type="InterPro" id="IPR000847">
    <property type="entry name" value="LysR_HTH_N"/>
</dbReference>
<dbReference type="EMBL" id="CVRL01000009">
    <property type="protein sequence ID" value="CRL09962.1"/>
    <property type="molecule type" value="Genomic_DNA"/>
</dbReference>
<dbReference type="InterPro" id="IPR036390">
    <property type="entry name" value="WH_DNA-bd_sf"/>
</dbReference>
<dbReference type="SUPFAM" id="SSF46785">
    <property type="entry name" value="Winged helix' DNA-binding domain"/>
    <property type="match status" value="1"/>
</dbReference>
<dbReference type="Gene3D" id="1.10.10.10">
    <property type="entry name" value="Winged helix-like DNA-binding domain superfamily/Winged helix DNA-binding domain"/>
    <property type="match status" value="1"/>
</dbReference>
<comment type="similarity">
    <text evidence="1">Belongs to the LysR transcriptional regulatory family.</text>
</comment>
<evidence type="ECO:0000313" key="7">
    <source>
        <dbReference type="Proteomes" id="UP000043764"/>
    </source>
</evidence>
<dbReference type="GO" id="GO:0003700">
    <property type="term" value="F:DNA-binding transcription factor activity"/>
    <property type="evidence" value="ECO:0007669"/>
    <property type="project" value="InterPro"/>
</dbReference>
<keyword evidence="3" id="KW-0238">DNA-binding</keyword>
<keyword evidence="4" id="KW-0804">Transcription</keyword>
<evidence type="ECO:0000256" key="3">
    <source>
        <dbReference type="ARBA" id="ARBA00023125"/>
    </source>
</evidence>
<name>A0A0H5CY52_9RHOB</name>
<organism evidence="6 7">
    <name type="scientific">Phaeobacter italicus</name>
    <dbReference type="NCBI Taxonomy" id="481446"/>
    <lineage>
        <taxon>Bacteria</taxon>
        <taxon>Pseudomonadati</taxon>
        <taxon>Pseudomonadota</taxon>
        <taxon>Alphaproteobacteria</taxon>
        <taxon>Rhodobacterales</taxon>
        <taxon>Roseobacteraceae</taxon>
        <taxon>Phaeobacter</taxon>
    </lineage>
</organism>
<feature type="domain" description="HTH lysR-type" evidence="5">
    <location>
        <begin position="9"/>
        <end position="66"/>
    </location>
</feature>
<dbReference type="InterPro" id="IPR058163">
    <property type="entry name" value="LysR-type_TF_proteobact-type"/>
</dbReference>
<dbReference type="InterPro" id="IPR036388">
    <property type="entry name" value="WH-like_DNA-bd_sf"/>
</dbReference>
<evidence type="ECO:0000256" key="4">
    <source>
        <dbReference type="ARBA" id="ARBA00023163"/>
    </source>
</evidence>
<accession>A0A0H5CY52</accession>
<dbReference type="PANTHER" id="PTHR30537:SF26">
    <property type="entry name" value="GLYCINE CLEAVAGE SYSTEM TRANSCRIPTIONAL ACTIVATOR"/>
    <property type="match status" value="1"/>
</dbReference>
<evidence type="ECO:0000259" key="5">
    <source>
        <dbReference type="PROSITE" id="PS50931"/>
    </source>
</evidence>
<dbReference type="SUPFAM" id="SSF53850">
    <property type="entry name" value="Periplasmic binding protein-like II"/>
    <property type="match status" value="1"/>
</dbReference>
<dbReference type="RefSeq" id="WP_050672661.1">
    <property type="nucleotide sequence ID" value="NZ_CVRL01000009.1"/>
</dbReference>
<evidence type="ECO:0000256" key="1">
    <source>
        <dbReference type="ARBA" id="ARBA00009437"/>
    </source>
</evidence>
<sequence length="301" mass="33644">MSRRHYNLPPLTTLSAFEAAARHLSFKNAAQELSVTPGAVSHQIKALEGELGVALFQRKHRGVELTREGQDLFETLVTSFRQISRQLGKIRQTGEDDAVTVGSTTAVAALWLSPVIIRFWRDYPDLNIHQITQDRPFHDTREFDFFIRYGRDGDTTLSHTAIYRDELVPVATPDLAAKLEGVSLDELAGQRLIHLQSASQSWTTWSDWFLELGHRGDVSPGTRVTSYSVALQIARKGAGLALGWRRLIQPMIDSGKLSIVGDFKLPAPNEFYLVGLPDEELSENARRLKSWILNDAKGPSV</sequence>
<dbReference type="GO" id="GO:0006351">
    <property type="term" value="P:DNA-templated transcription"/>
    <property type="evidence" value="ECO:0007669"/>
    <property type="project" value="TreeGrafter"/>
</dbReference>
<dbReference type="Pfam" id="PF00126">
    <property type="entry name" value="HTH_1"/>
    <property type="match status" value="1"/>
</dbReference>
<dbReference type="Pfam" id="PF03466">
    <property type="entry name" value="LysR_substrate"/>
    <property type="match status" value="1"/>
</dbReference>
<protein>
    <submittedName>
        <fullName evidence="6">Gcv operon activator</fullName>
    </submittedName>
</protein>
<dbReference type="Gene3D" id="3.40.190.10">
    <property type="entry name" value="Periplasmic binding protein-like II"/>
    <property type="match status" value="2"/>
</dbReference>
<dbReference type="Proteomes" id="UP000043764">
    <property type="component" value="Unassembled WGS sequence"/>
</dbReference>
<evidence type="ECO:0000256" key="2">
    <source>
        <dbReference type="ARBA" id="ARBA00023015"/>
    </source>
</evidence>
<dbReference type="AlphaFoldDB" id="A0A0H5CY52"/>
<dbReference type="InterPro" id="IPR005119">
    <property type="entry name" value="LysR_subst-bd"/>
</dbReference>
<keyword evidence="7" id="KW-1185">Reference proteome</keyword>
<evidence type="ECO:0000313" key="6">
    <source>
        <dbReference type="EMBL" id="CRL09962.1"/>
    </source>
</evidence>
<dbReference type="FunFam" id="1.10.10.10:FF:000038">
    <property type="entry name" value="Glycine cleavage system transcriptional activator"/>
    <property type="match status" value="1"/>
</dbReference>
<keyword evidence="2" id="KW-0805">Transcription regulation</keyword>
<proteinExistence type="inferred from homology"/>